<dbReference type="EC" id="2.7.11.1" evidence="1"/>
<dbReference type="SUPFAM" id="SSF56112">
    <property type="entry name" value="Protein kinase-like (PK-like)"/>
    <property type="match status" value="1"/>
</dbReference>
<evidence type="ECO:0000256" key="8">
    <source>
        <dbReference type="ARBA" id="ARBA00048679"/>
    </source>
</evidence>
<proteinExistence type="predicted"/>
<dbReference type="InterPro" id="IPR000719">
    <property type="entry name" value="Prot_kinase_dom"/>
</dbReference>
<dbReference type="GO" id="GO:0005524">
    <property type="term" value="F:ATP binding"/>
    <property type="evidence" value="ECO:0007669"/>
    <property type="project" value="UniProtKB-KW"/>
</dbReference>
<organism evidence="10 11">
    <name type="scientific">Hyaloscypha hepaticicola</name>
    <dbReference type="NCBI Taxonomy" id="2082293"/>
    <lineage>
        <taxon>Eukaryota</taxon>
        <taxon>Fungi</taxon>
        <taxon>Dikarya</taxon>
        <taxon>Ascomycota</taxon>
        <taxon>Pezizomycotina</taxon>
        <taxon>Leotiomycetes</taxon>
        <taxon>Helotiales</taxon>
        <taxon>Hyaloscyphaceae</taxon>
        <taxon>Hyaloscypha</taxon>
    </lineage>
</organism>
<accession>A0A2J6PZZ9</accession>
<dbReference type="AlphaFoldDB" id="A0A2J6PZZ9"/>
<evidence type="ECO:0000259" key="9">
    <source>
        <dbReference type="PROSITE" id="PS50011"/>
    </source>
</evidence>
<dbReference type="Proteomes" id="UP000235672">
    <property type="component" value="Unassembled WGS sequence"/>
</dbReference>
<dbReference type="GO" id="GO:0004674">
    <property type="term" value="F:protein serine/threonine kinase activity"/>
    <property type="evidence" value="ECO:0007669"/>
    <property type="project" value="UniProtKB-KW"/>
</dbReference>
<evidence type="ECO:0000313" key="10">
    <source>
        <dbReference type="EMBL" id="PMD19611.1"/>
    </source>
</evidence>
<evidence type="ECO:0000256" key="5">
    <source>
        <dbReference type="ARBA" id="ARBA00022777"/>
    </source>
</evidence>
<feature type="domain" description="Protein kinase" evidence="9">
    <location>
        <begin position="100"/>
        <end position="453"/>
    </location>
</feature>
<evidence type="ECO:0000313" key="11">
    <source>
        <dbReference type="Proteomes" id="UP000235672"/>
    </source>
</evidence>
<comment type="catalytic activity">
    <reaction evidence="7">
        <text>L-threonyl-[protein] + ATP = O-phospho-L-threonyl-[protein] + ADP + H(+)</text>
        <dbReference type="Rhea" id="RHEA:46608"/>
        <dbReference type="Rhea" id="RHEA-COMP:11060"/>
        <dbReference type="Rhea" id="RHEA-COMP:11605"/>
        <dbReference type="ChEBI" id="CHEBI:15378"/>
        <dbReference type="ChEBI" id="CHEBI:30013"/>
        <dbReference type="ChEBI" id="CHEBI:30616"/>
        <dbReference type="ChEBI" id="CHEBI:61977"/>
        <dbReference type="ChEBI" id="CHEBI:456216"/>
        <dbReference type="EC" id="2.7.11.1"/>
    </reaction>
</comment>
<sequence>MAAQNFEIDINNFNFFAKYRHPNPSIYVDQNVQQVQAYYRLYNYQVPLAQLQGAAPQYRPLGPGRPLIRPPAYDADPAHRQFLDSVMPKLMDDPAQAVHWKGTKWLGDGSYGQAGLWEYTDPDPNSRGPRIGRKVVVKEMKPGAGPEHNLLREAENLRDLNKIASPHIVKILLDPPQEQNDPDADEFEVDNLGVLRRIFLEYCELGSLYDLMIRRTRLGVPFNELTLWMFFDCLLDGVCALEYGYEAHSDLAKGDFWPEMPKNWVPWVHFDLKPDNVLLADKRTIHATHPICKLADFGHARRIKQPQGNSPRDLYRWESWRMLGTEGYLAPEQFTERWDHADWQTTGIAGVYGSATNVWGIGCIMYQLVVMGPEPDPKDPFVPQYSLNGDLPKGITYGVDLSVYPYSDSLLDLIQESLYECPSNRPGILELKRRVYHGMEACIQAGDCVEPWIDFLPAEPLPPDVENPPPLPALPAQPTRAQKLALQKAKRDARLRAVRDEKKQAQPAKDRNRLFLVICRHFYPDGKQCKNTFKTDGARIYCSEHGGE</sequence>
<dbReference type="InterPro" id="IPR050660">
    <property type="entry name" value="NEK_Ser/Thr_kinase"/>
</dbReference>
<dbReference type="STRING" id="1745343.A0A2J6PZZ9"/>
<evidence type="ECO:0000256" key="4">
    <source>
        <dbReference type="ARBA" id="ARBA00022741"/>
    </source>
</evidence>
<evidence type="ECO:0000256" key="2">
    <source>
        <dbReference type="ARBA" id="ARBA00022527"/>
    </source>
</evidence>
<keyword evidence="5 10" id="KW-0418">Kinase</keyword>
<gene>
    <name evidence="10" type="ORF">NA56DRAFT_195320</name>
</gene>
<keyword evidence="11" id="KW-1185">Reference proteome</keyword>
<keyword evidence="6" id="KW-0067">ATP-binding</keyword>
<dbReference type="GO" id="GO:0005634">
    <property type="term" value="C:nucleus"/>
    <property type="evidence" value="ECO:0007669"/>
    <property type="project" value="TreeGrafter"/>
</dbReference>
<evidence type="ECO:0000256" key="7">
    <source>
        <dbReference type="ARBA" id="ARBA00047899"/>
    </source>
</evidence>
<evidence type="ECO:0000256" key="6">
    <source>
        <dbReference type="ARBA" id="ARBA00022840"/>
    </source>
</evidence>
<dbReference type="InterPro" id="IPR011009">
    <property type="entry name" value="Kinase-like_dom_sf"/>
</dbReference>
<dbReference type="OrthoDB" id="4062651at2759"/>
<dbReference type="PANTHER" id="PTHR43671:SF98">
    <property type="entry name" value="SERINE_THREONINE-PROTEIN KINASE NEK11"/>
    <property type="match status" value="1"/>
</dbReference>
<dbReference type="Gene3D" id="1.10.510.10">
    <property type="entry name" value="Transferase(Phosphotransferase) domain 1"/>
    <property type="match status" value="1"/>
</dbReference>
<dbReference type="CDD" id="cd00180">
    <property type="entry name" value="PKc"/>
    <property type="match status" value="1"/>
</dbReference>
<keyword evidence="3" id="KW-0808">Transferase</keyword>
<evidence type="ECO:0000256" key="1">
    <source>
        <dbReference type="ARBA" id="ARBA00012513"/>
    </source>
</evidence>
<dbReference type="PANTHER" id="PTHR43671">
    <property type="entry name" value="SERINE/THREONINE-PROTEIN KINASE NEK"/>
    <property type="match status" value="1"/>
</dbReference>
<dbReference type="PROSITE" id="PS50011">
    <property type="entry name" value="PROTEIN_KINASE_DOM"/>
    <property type="match status" value="1"/>
</dbReference>
<dbReference type="SMART" id="SM00220">
    <property type="entry name" value="S_TKc"/>
    <property type="match status" value="1"/>
</dbReference>
<keyword evidence="2" id="KW-0723">Serine/threonine-protein kinase</keyword>
<reference evidence="10 11" key="1">
    <citation type="submission" date="2016-05" db="EMBL/GenBank/DDBJ databases">
        <title>A degradative enzymes factory behind the ericoid mycorrhizal symbiosis.</title>
        <authorList>
            <consortium name="DOE Joint Genome Institute"/>
            <person name="Martino E."/>
            <person name="Morin E."/>
            <person name="Grelet G."/>
            <person name="Kuo A."/>
            <person name="Kohler A."/>
            <person name="Daghino S."/>
            <person name="Barry K."/>
            <person name="Choi C."/>
            <person name="Cichocki N."/>
            <person name="Clum A."/>
            <person name="Copeland A."/>
            <person name="Hainaut M."/>
            <person name="Haridas S."/>
            <person name="Labutti K."/>
            <person name="Lindquist E."/>
            <person name="Lipzen A."/>
            <person name="Khouja H.-R."/>
            <person name="Murat C."/>
            <person name="Ohm R."/>
            <person name="Olson A."/>
            <person name="Spatafora J."/>
            <person name="Veneault-Fourrey C."/>
            <person name="Henrissat B."/>
            <person name="Grigoriev I."/>
            <person name="Martin F."/>
            <person name="Perotto S."/>
        </authorList>
    </citation>
    <scope>NUCLEOTIDE SEQUENCE [LARGE SCALE GENOMIC DNA]</scope>
    <source>
        <strain evidence="10 11">UAMH 7357</strain>
    </source>
</reference>
<evidence type="ECO:0000256" key="3">
    <source>
        <dbReference type="ARBA" id="ARBA00022679"/>
    </source>
</evidence>
<protein>
    <recommendedName>
        <fullName evidence="1">non-specific serine/threonine protein kinase</fullName>
        <ecNumber evidence="1">2.7.11.1</ecNumber>
    </recommendedName>
</protein>
<name>A0A2J6PZZ9_9HELO</name>
<keyword evidence="4" id="KW-0547">Nucleotide-binding</keyword>
<comment type="catalytic activity">
    <reaction evidence="8">
        <text>L-seryl-[protein] + ATP = O-phospho-L-seryl-[protein] + ADP + H(+)</text>
        <dbReference type="Rhea" id="RHEA:17989"/>
        <dbReference type="Rhea" id="RHEA-COMP:9863"/>
        <dbReference type="Rhea" id="RHEA-COMP:11604"/>
        <dbReference type="ChEBI" id="CHEBI:15378"/>
        <dbReference type="ChEBI" id="CHEBI:29999"/>
        <dbReference type="ChEBI" id="CHEBI:30616"/>
        <dbReference type="ChEBI" id="CHEBI:83421"/>
        <dbReference type="ChEBI" id="CHEBI:456216"/>
        <dbReference type="EC" id="2.7.11.1"/>
    </reaction>
</comment>
<dbReference type="EMBL" id="KZ613488">
    <property type="protein sequence ID" value="PMD19611.1"/>
    <property type="molecule type" value="Genomic_DNA"/>
</dbReference>
<dbReference type="Pfam" id="PF00069">
    <property type="entry name" value="Pkinase"/>
    <property type="match status" value="1"/>
</dbReference>